<evidence type="ECO:0000313" key="2">
    <source>
        <dbReference type="EMBL" id="KAF4302501.1"/>
    </source>
</evidence>
<keyword evidence="3" id="KW-1185">Reference proteome</keyword>
<feature type="chain" id="PRO_5034849149" description="Beta gamma crystallin protein" evidence="1">
    <location>
        <begin position="19"/>
        <end position="144"/>
    </location>
</feature>
<comment type="caution">
    <text evidence="2">The sequence shown here is derived from an EMBL/GenBank/DDBJ whole genome shotgun (WGS) entry which is preliminary data.</text>
</comment>
<feature type="signal peptide" evidence="1">
    <location>
        <begin position="1"/>
        <end position="18"/>
    </location>
</feature>
<dbReference type="EMBL" id="WWBZ02000073">
    <property type="protein sequence ID" value="KAF4302501.1"/>
    <property type="molecule type" value="Genomic_DNA"/>
</dbReference>
<evidence type="ECO:0008006" key="4">
    <source>
        <dbReference type="Google" id="ProtNLM"/>
    </source>
</evidence>
<proteinExistence type="predicted"/>
<accession>A0A8H4N1E1</accession>
<dbReference type="OrthoDB" id="5401396at2759"/>
<dbReference type="Gene3D" id="2.60.20.10">
    <property type="entry name" value="Crystallins"/>
    <property type="match status" value="1"/>
</dbReference>
<dbReference type="AlphaFoldDB" id="A0A8H4N1E1"/>
<protein>
    <recommendedName>
        <fullName evidence="4">Beta gamma crystallin protein</fullName>
    </recommendedName>
</protein>
<name>A0A8H4N1E1_9PEZI</name>
<organism evidence="2 3">
    <name type="scientific">Botryosphaeria dothidea</name>
    <dbReference type="NCBI Taxonomy" id="55169"/>
    <lineage>
        <taxon>Eukaryota</taxon>
        <taxon>Fungi</taxon>
        <taxon>Dikarya</taxon>
        <taxon>Ascomycota</taxon>
        <taxon>Pezizomycotina</taxon>
        <taxon>Dothideomycetes</taxon>
        <taxon>Dothideomycetes incertae sedis</taxon>
        <taxon>Botryosphaeriales</taxon>
        <taxon>Botryosphaeriaceae</taxon>
        <taxon>Botryosphaeria</taxon>
    </lineage>
</organism>
<keyword evidence="1" id="KW-0732">Signal</keyword>
<evidence type="ECO:0000313" key="3">
    <source>
        <dbReference type="Proteomes" id="UP000572817"/>
    </source>
</evidence>
<dbReference type="Proteomes" id="UP000572817">
    <property type="component" value="Unassembled WGS sequence"/>
</dbReference>
<sequence>MRLTTLTALPFLTLLSSALPTDTITTSSSLLAIPAEPFNATNPLLTARGDDRANRQVTYCEHAHRRGHCVKQVMRANVCYNMQKGMDNRMSSIYPSKHTVCLIFAYAGCNRQLGKSATVTDPGYNSLRDIDMNDLVSSILCAEY</sequence>
<reference evidence="2" key="1">
    <citation type="submission" date="2020-04" db="EMBL/GenBank/DDBJ databases">
        <title>Genome Assembly and Annotation of Botryosphaeria dothidea sdau 11-99, a Latent Pathogen of Apple Fruit Ring Rot in China.</title>
        <authorList>
            <person name="Yu C."/>
            <person name="Diao Y."/>
            <person name="Lu Q."/>
            <person name="Zhao J."/>
            <person name="Cui S."/>
            <person name="Peng C."/>
            <person name="He B."/>
            <person name="Liu H."/>
        </authorList>
    </citation>
    <scope>NUCLEOTIDE SEQUENCE [LARGE SCALE GENOMIC DNA]</scope>
    <source>
        <strain evidence="2">Sdau11-99</strain>
    </source>
</reference>
<gene>
    <name evidence="2" type="ORF">GTA08_BOTSDO09817</name>
</gene>
<evidence type="ECO:0000256" key="1">
    <source>
        <dbReference type="SAM" id="SignalP"/>
    </source>
</evidence>